<comment type="caution">
    <text evidence="1">The sequence shown here is derived from an EMBL/GenBank/DDBJ whole genome shotgun (WGS) entry which is preliminary data.</text>
</comment>
<organism evidence="1 2">
    <name type="scientific">Durusdinium trenchii</name>
    <dbReference type="NCBI Taxonomy" id="1381693"/>
    <lineage>
        <taxon>Eukaryota</taxon>
        <taxon>Sar</taxon>
        <taxon>Alveolata</taxon>
        <taxon>Dinophyceae</taxon>
        <taxon>Suessiales</taxon>
        <taxon>Symbiodiniaceae</taxon>
        <taxon>Durusdinium</taxon>
    </lineage>
</organism>
<proteinExistence type="predicted"/>
<sequence>MSWSVASISPAAEAALRAKYADLQGLRAVSESTSGTAGSTEYCAVCCLSKDMVTVHYCEVSGGVVKEVTCGGAQRSDVDGSKEVGAWPLMGDAIFIPWVDQVVRDWFVSFSS</sequence>
<name>A0ABP0JIT8_9DINO</name>
<evidence type="ECO:0000313" key="1">
    <source>
        <dbReference type="EMBL" id="CAK9014338.1"/>
    </source>
</evidence>
<dbReference type="Proteomes" id="UP001642484">
    <property type="component" value="Unassembled WGS sequence"/>
</dbReference>
<protein>
    <submittedName>
        <fullName evidence="1">Uncharacterized protein</fullName>
    </submittedName>
</protein>
<evidence type="ECO:0000313" key="2">
    <source>
        <dbReference type="Proteomes" id="UP001642484"/>
    </source>
</evidence>
<keyword evidence="2" id="KW-1185">Reference proteome</keyword>
<gene>
    <name evidence="1" type="ORF">CCMP2556_LOCUS11638</name>
</gene>
<reference evidence="1 2" key="1">
    <citation type="submission" date="2024-02" db="EMBL/GenBank/DDBJ databases">
        <authorList>
            <person name="Chen Y."/>
            <person name="Shah S."/>
            <person name="Dougan E. K."/>
            <person name="Thang M."/>
            <person name="Chan C."/>
        </authorList>
    </citation>
    <scope>NUCLEOTIDE SEQUENCE [LARGE SCALE GENOMIC DNA]</scope>
</reference>
<dbReference type="EMBL" id="CAXAMN010005557">
    <property type="protein sequence ID" value="CAK9014338.1"/>
    <property type="molecule type" value="Genomic_DNA"/>
</dbReference>
<accession>A0ABP0JIT8</accession>